<protein>
    <recommendedName>
        <fullName evidence="1">DNA (cytosine-5-)-methyltransferase</fullName>
        <ecNumber evidence="1">2.1.1.37</ecNumber>
    </recommendedName>
</protein>
<dbReference type="GO" id="GO:0009007">
    <property type="term" value="F:site-specific DNA-methyltransferase (adenine-specific) activity"/>
    <property type="evidence" value="ECO:0007669"/>
    <property type="project" value="UniProtKB-EC"/>
</dbReference>
<evidence type="ECO:0000256" key="2">
    <source>
        <dbReference type="ARBA" id="ARBA00022603"/>
    </source>
</evidence>
<evidence type="ECO:0000256" key="4">
    <source>
        <dbReference type="ARBA" id="ARBA00022691"/>
    </source>
</evidence>
<dbReference type="PANTHER" id="PTHR10629">
    <property type="entry name" value="CYTOSINE-SPECIFIC METHYLTRANSFERASE"/>
    <property type="match status" value="1"/>
</dbReference>
<dbReference type="RefSeq" id="WP_001957820.1">
    <property type="nucleotide sequence ID" value="NZ_KB642303.1"/>
</dbReference>
<comment type="caution">
    <text evidence="10">The sequence shown here is derived from an EMBL/GenBank/DDBJ whole genome shotgun (WGS) entry which is preliminary data.</text>
</comment>
<evidence type="ECO:0000256" key="8">
    <source>
        <dbReference type="SAM" id="Coils"/>
    </source>
</evidence>
<evidence type="ECO:0000313" key="10">
    <source>
        <dbReference type="EMBL" id="EMH28185.1"/>
    </source>
</evidence>
<dbReference type="InterPro" id="IPR011639">
    <property type="entry name" value="MethylTrfase_TaqI-like_dom"/>
</dbReference>
<keyword evidence="4 7" id="KW-0949">S-adenosyl-L-methionine</keyword>
<evidence type="ECO:0000256" key="3">
    <source>
        <dbReference type="ARBA" id="ARBA00022679"/>
    </source>
</evidence>
<dbReference type="PROSITE" id="PS51679">
    <property type="entry name" value="SAM_MT_C5"/>
    <property type="match status" value="1"/>
</dbReference>
<gene>
    <name evidence="10" type="ORF">HMPREF1421_01056</name>
</gene>
<dbReference type="PROSITE" id="PS00092">
    <property type="entry name" value="N6_MTASE"/>
    <property type="match status" value="1"/>
</dbReference>
<keyword evidence="5" id="KW-0680">Restriction system</keyword>
<dbReference type="PANTHER" id="PTHR10629:SF52">
    <property type="entry name" value="DNA (CYTOSINE-5)-METHYLTRANSFERASE 1"/>
    <property type="match status" value="1"/>
</dbReference>
<dbReference type="InterPro" id="IPR029063">
    <property type="entry name" value="SAM-dependent_MTases_sf"/>
</dbReference>
<evidence type="ECO:0000259" key="9">
    <source>
        <dbReference type="Pfam" id="PF07669"/>
    </source>
</evidence>
<dbReference type="Gene3D" id="3.90.120.10">
    <property type="entry name" value="DNA Methylase, subunit A, domain 2"/>
    <property type="match status" value="1"/>
</dbReference>
<feature type="coiled-coil region" evidence="8">
    <location>
        <begin position="336"/>
        <end position="363"/>
    </location>
</feature>
<dbReference type="Gene3D" id="3.40.50.150">
    <property type="entry name" value="Vaccinia Virus protein VP39"/>
    <property type="match status" value="2"/>
</dbReference>
<reference evidence="10 11" key="1">
    <citation type="submission" date="2012-12" db="EMBL/GenBank/DDBJ databases">
        <authorList>
            <person name="Weinstock G."/>
            <person name="Sodergren E."/>
            <person name="Lobos E.A."/>
            <person name="Fulton L."/>
            <person name="Fulton R."/>
            <person name="Courtney L."/>
            <person name="Fronick C."/>
            <person name="O'Laughlin M."/>
            <person name="Godfrey J."/>
            <person name="Wilson R.M."/>
            <person name="Miner T."/>
            <person name="Farmer C."/>
            <person name="Delehaunty K."/>
            <person name="Cordes M."/>
            <person name="Minx P."/>
            <person name="Tomlinson C."/>
            <person name="Chen J."/>
            <person name="Wollam A."/>
            <person name="Pepin K.H."/>
            <person name="Bhonagiri V."/>
            <person name="Zhang X."/>
            <person name="Suruliraj S."/>
            <person name="Antonio M."/>
            <person name="Secka O."/>
            <person name="Thomas J."/>
            <person name="Warren W."/>
            <person name="Mitreva M."/>
            <person name="Mardis E.R."/>
            <person name="Wilson R.K."/>
        </authorList>
    </citation>
    <scope>NUCLEOTIDE SEQUENCE [LARGE SCALE GENOMIC DNA]</scope>
    <source>
        <strain evidence="10 11">GAM265BSii</strain>
    </source>
</reference>
<evidence type="ECO:0000256" key="7">
    <source>
        <dbReference type="PROSITE-ProRule" id="PRU01016"/>
    </source>
</evidence>
<accession>M3Q942</accession>
<dbReference type="GO" id="GO:0009307">
    <property type="term" value="P:DNA restriction-modification system"/>
    <property type="evidence" value="ECO:0007669"/>
    <property type="project" value="UniProtKB-KW"/>
</dbReference>
<dbReference type="Proteomes" id="UP000011872">
    <property type="component" value="Unassembled WGS sequence"/>
</dbReference>
<comment type="catalytic activity">
    <reaction evidence="6">
        <text>a 2'-deoxycytidine in DNA + S-adenosyl-L-methionine = a 5-methyl-2'-deoxycytidine in DNA + S-adenosyl-L-homocysteine + H(+)</text>
        <dbReference type="Rhea" id="RHEA:13681"/>
        <dbReference type="Rhea" id="RHEA-COMP:11369"/>
        <dbReference type="Rhea" id="RHEA-COMP:11370"/>
        <dbReference type="ChEBI" id="CHEBI:15378"/>
        <dbReference type="ChEBI" id="CHEBI:57856"/>
        <dbReference type="ChEBI" id="CHEBI:59789"/>
        <dbReference type="ChEBI" id="CHEBI:85452"/>
        <dbReference type="ChEBI" id="CHEBI:85454"/>
        <dbReference type="EC" id="2.1.1.37"/>
    </reaction>
</comment>
<dbReference type="PROSITE" id="PS00094">
    <property type="entry name" value="C5_MTASE_1"/>
    <property type="match status" value="1"/>
</dbReference>
<dbReference type="Pfam" id="PF07669">
    <property type="entry name" value="Eco57I"/>
    <property type="match status" value="1"/>
</dbReference>
<dbReference type="PRINTS" id="PR00507">
    <property type="entry name" value="N12N6MTFRASE"/>
</dbReference>
<feature type="active site" evidence="7">
    <location>
        <position position="95"/>
    </location>
</feature>
<dbReference type="InterPro" id="IPR050390">
    <property type="entry name" value="C5-Methyltransferase"/>
</dbReference>
<evidence type="ECO:0000313" key="11">
    <source>
        <dbReference type="Proteomes" id="UP000011872"/>
    </source>
</evidence>
<evidence type="ECO:0000256" key="6">
    <source>
        <dbReference type="ARBA" id="ARBA00047422"/>
    </source>
</evidence>
<name>M3Q942_HELPX</name>
<dbReference type="EC" id="2.1.1.37" evidence="1"/>
<dbReference type="AlphaFoldDB" id="M3Q942"/>
<keyword evidence="2 7" id="KW-0489">Methyltransferase</keyword>
<dbReference type="InterPro" id="IPR002052">
    <property type="entry name" value="DNA_methylase_N6_adenine_CS"/>
</dbReference>
<sequence length="825" mass="95011">MLFNQTLTYISLFSGAGVGCYGFLEEGFECVATNEILEKRLNIQRINNKCKFDEGYICGDIKELETKEKILKRIGFYSKNFGNDRVDLVVATPPCQGMSVANHKKKNDEIKRNSLVIESIDLIKQIKPRFFILENVPSFYKTGCIDKNDNLLEIGTMIEQNLSGDYRLYDEVINFKNFGANSSRTRTLVIGVCKEFKDFISALEFFPDFKEEKTLKEVIGSLKPLSWGEYDSADFYHSFRTYPKRMQEWIKDLKEGQSAFENAELNKKPHRIVGNKIVLNVSKNGDKYKRQKYHSVAPCIHTRNDQMASQNTIHPKDDRVFSIRELMLLMNIPSRFKWLDSELQELNALNQQEKEKISKQNEMNIRQSIGEAVPTIIFKQIALKIKNFMSQIHLSYKEIIKFIDLHSLSEPQNLKRFILENKNKIARASLVSLAEMANSKRIEKSAYFTNPFIVNEIAKLLPSFKQESVTIIEPSVGCGNFLSALFKKYASVKKVYLKCIDIDKNSLEILEILEILYKDCIPNNFEIELICTDLLAYECGKVDLIVGNPPFGKTLERFKGYSLGLTHLAGIFLEKSLKLANFTAMVMPKNLLNTKEYAETRTKLEKKGVGAILDFGELGFKGVLVETIAIVTQKSKEILARSLPLNLSIKQKPSYIFDKQLPYWVIYRNAFFDKVFHSMQFGLFEVFRDRQITHSVLVKNGIRVIKSRNIDENGKIISIENYDSYIQKETLNPFKIASFLDRDDVYLTPNMTYKPRILKKEKGYVVNGSVAILIPKNPISLSKKQCDYISSVGFRDFYKIARNYQTRTLNIDSMSCFWFGILKDS</sequence>
<dbReference type="HOGENOM" id="CLU_006958_11_0_7"/>
<keyword evidence="3 7" id="KW-0808">Transferase</keyword>
<dbReference type="SUPFAM" id="SSF53335">
    <property type="entry name" value="S-adenosyl-L-methionine-dependent methyltransferases"/>
    <property type="match status" value="2"/>
</dbReference>
<feature type="domain" description="Type II methyltransferase M.TaqI-like" evidence="9">
    <location>
        <begin position="528"/>
        <end position="617"/>
    </location>
</feature>
<dbReference type="InterPro" id="IPR001525">
    <property type="entry name" value="C5_MeTfrase"/>
</dbReference>
<dbReference type="PATRIC" id="fig|1159049.3.peg.988"/>
<proteinExistence type="inferred from homology"/>
<organism evidence="10 11">
    <name type="scientific">Helicobacter pylori GAM265BSii</name>
    <dbReference type="NCBI Taxonomy" id="1159049"/>
    <lineage>
        <taxon>Bacteria</taxon>
        <taxon>Pseudomonadati</taxon>
        <taxon>Campylobacterota</taxon>
        <taxon>Epsilonproteobacteria</taxon>
        <taxon>Campylobacterales</taxon>
        <taxon>Helicobacteraceae</taxon>
        <taxon>Helicobacter</taxon>
    </lineage>
</organism>
<evidence type="ECO:0000256" key="1">
    <source>
        <dbReference type="ARBA" id="ARBA00011975"/>
    </source>
</evidence>
<dbReference type="EMBL" id="APDY01000058">
    <property type="protein sequence ID" value="EMH28185.1"/>
    <property type="molecule type" value="Genomic_DNA"/>
</dbReference>
<comment type="similarity">
    <text evidence="7">Belongs to the class I-like SAM-binding methyltransferase superfamily. C5-methyltransferase family.</text>
</comment>
<dbReference type="Pfam" id="PF00145">
    <property type="entry name" value="DNA_methylase"/>
    <property type="match status" value="1"/>
</dbReference>
<dbReference type="GO" id="GO:0032259">
    <property type="term" value="P:methylation"/>
    <property type="evidence" value="ECO:0007669"/>
    <property type="project" value="UniProtKB-KW"/>
</dbReference>
<dbReference type="GO" id="GO:0003676">
    <property type="term" value="F:nucleic acid binding"/>
    <property type="evidence" value="ECO:0007669"/>
    <property type="project" value="InterPro"/>
</dbReference>
<dbReference type="InterPro" id="IPR018117">
    <property type="entry name" value="C5_DNA_meth_AS"/>
</dbReference>
<keyword evidence="8" id="KW-0175">Coiled coil</keyword>
<evidence type="ECO:0000256" key="5">
    <source>
        <dbReference type="ARBA" id="ARBA00022747"/>
    </source>
</evidence>
<dbReference type="GO" id="GO:0003886">
    <property type="term" value="F:DNA (cytosine-5-)-methyltransferase activity"/>
    <property type="evidence" value="ECO:0007669"/>
    <property type="project" value="UniProtKB-EC"/>
</dbReference>